<feature type="region of interest" description="Disordered" evidence="1">
    <location>
        <begin position="1"/>
        <end position="101"/>
    </location>
</feature>
<sequence length="101" mass="11176">MRPRASADLDDELSTEAPTVSLTEGAPRKKRKGAPSQAFQTPTKPNGDAIVYHTTPYKLSAAASATRPIPMKRRPRGQRPEYTEPDSEDIPYITSDIHRNT</sequence>
<organism evidence="2 3">
    <name type="scientific">Apiospora rasikravindrae</name>
    <dbReference type="NCBI Taxonomy" id="990691"/>
    <lineage>
        <taxon>Eukaryota</taxon>
        <taxon>Fungi</taxon>
        <taxon>Dikarya</taxon>
        <taxon>Ascomycota</taxon>
        <taxon>Pezizomycotina</taxon>
        <taxon>Sordariomycetes</taxon>
        <taxon>Xylariomycetidae</taxon>
        <taxon>Amphisphaeriales</taxon>
        <taxon>Apiosporaceae</taxon>
        <taxon>Apiospora</taxon>
    </lineage>
</organism>
<name>A0ABR1TI87_9PEZI</name>
<protein>
    <submittedName>
        <fullName evidence="2">Uncharacterized protein</fullName>
    </submittedName>
</protein>
<dbReference type="Proteomes" id="UP001444661">
    <property type="component" value="Unassembled WGS sequence"/>
</dbReference>
<evidence type="ECO:0000313" key="2">
    <source>
        <dbReference type="EMBL" id="KAK8045665.1"/>
    </source>
</evidence>
<dbReference type="EMBL" id="JAQQWK010000003">
    <property type="protein sequence ID" value="KAK8045665.1"/>
    <property type="molecule type" value="Genomic_DNA"/>
</dbReference>
<accession>A0ABR1TI87</accession>
<evidence type="ECO:0000256" key="1">
    <source>
        <dbReference type="SAM" id="MobiDB-lite"/>
    </source>
</evidence>
<gene>
    <name evidence="2" type="ORF">PG993_005689</name>
</gene>
<evidence type="ECO:0000313" key="3">
    <source>
        <dbReference type="Proteomes" id="UP001444661"/>
    </source>
</evidence>
<keyword evidence="3" id="KW-1185">Reference proteome</keyword>
<comment type="caution">
    <text evidence="2">The sequence shown here is derived from an EMBL/GenBank/DDBJ whole genome shotgun (WGS) entry which is preliminary data.</text>
</comment>
<proteinExistence type="predicted"/>
<reference evidence="2 3" key="1">
    <citation type="submission" date="2023-01" db="EMBL/GenBank/DDBJ databases">
        <title>Analysis of 21 Apiospora genomes using comparative genomics revels a genus with tremendous synthesis potential of carbohydrate active enzymes and secondary metabolites.</title>
        <authorList>
            <person name="Sorensen T."/>
        </authorList>
    </citation>
    <scope>NUCLEOTIDE SEQUENCE [LARGE SCALE GENOMIC DNA]</scope>
    <source>
        <strain evidence="2 3">CBS 33761</strain>
    </source>
</reference>